<name>A0A1E1KAI7_9HELO</name>
<evidence type="ECO:0000313" key="5">
    <source>
        <dbReference type="Proteomes" id="UP000178912"/>
    </source>
</evidence>
<keyword evidence="2" id="KW-0732">Signal</keyword>
<dbReference type="GO" id="GO:0016491">
    <property type="term" value="F:oxidoreductase activity"/>
    <property type="evidence" value="ECO:0007669"/>
    <property type="project" value="InterPro"/>
</dbReference>
<gene>
    <name evidence="4" type="ORF">RAG0_04814</name>
</gene>
<organism evidence="4 5">
    <name type="scientific">Rhynchosporium agropyri</name>
    <dbReference type="NCBI Taxonomy" id="914238"/>
    <lineage>
        <taxon>Eukaryota</taxon>
        <taxon>Fungi</taxon>
        <taxon>Dikarya</taxon>
        <taxon>Ascomycota</taxon>
        <taxon>Pezizomycotina</taxon>
        <taxon>Leotiomycetes</taxon>
        <taxon>Helotiales</taxon>
        <taxon>Ploettnerulaceae</taxon>
        <taxon>Rhynchosporium</taxon>
    </lineage>
</organism>
<protein>
    <recommendedName>
        <fullName evidence="3">Tyrosinase copper-binding domain-containing protein</fullName>
    </recommendedName>
</protein>
<keyword evidence="1" id="KW-0479">Metal-binding</keyword>
<proteinExistence type="predicted"/>
<dbReference type="PANTHER" id="PTHR11474">
    <property type="entry name" value="TYROSINASE FAMILY MEMBER"/>
    <property type="match status" value="1"/>
</dbReference>
<keyword evidence="5" id="KW-1185">Reference proteome</keyword>
<dbReference type="AlphaFoldDB" id="A0A1E1KAI7"/>
<accession>A0A1E1KAI7</accession>
<dbReference type="OrthoDB" id="6132182at2759"/>
<dbReference type="Proteomes" id="UP000178912">
    <property type="component" value="Unassembled WGS sequence"/>
</dbReference>
<dbReference type="InterPro" id="IPR002227">
    <property type="entry name" value="Tyrosinase_Cu-bd"/>
</dbReference>
<dbReference type="Gene3D" id="1.10.1280.10">
    <property type="entry name" value="Di-copper center containing domain from catechol oxidase"/>
    <property type="match status" value="1"/>
</dbReference>
<feature type="chain" id="PRO_5009445885" description="Tyrosinase copper-binding domain-containing protein" evidence="2">
    <location>
        <begin position="19"/>
        <end position="369"/>
    </location>
</feature>
<evidence type="ECO:0000256" key="2">
    <source>
        <dbReference type="SAM" id="SignalP"/>
    </source>
</evidence>
<reference evidence="5" key="1">
    <citation type="submission" date="2016-03" db="EMBL/GenBank/DDBJ databases">
        <authorList>
            <person name="Guldener U."/>
        </authorList>
    </citation>
    <scope>NUCLEOTIDE SEQUENCE [LARGE SCALE GENOMIC DNA]</scope>
    <source>
        <strain evidence="5">04CH-RAC-A.6.1</strain>
    </source>
</reference>
<feature type="signal peptide" evidence="2">
    <location>
        <begin position="1"/>
        <end position="18"/>
    </location>
</feature>
<dbReference type="SUPFAM" id="SSF48056">
    <property type="entry name" value="Di-copper centre-containing domain"/>
    <property type="match status" value="1"/>
</dbReference>
<evidence type="ECO:0000259" key="3">
    <source>
        <dbReference type="Pfam" id="PF00264"/>
    </source>
</evidence>
<sequence length="369" mass="40200">MRSTLLLLISSTASAVLGSFLLKRDAPNLPASALVAMEPLAMEDAKLGKDLYGKNFTTDHESMADLLSNNAEIAQSASAASCSANPGMRFEWRDFSTSDKLAFVAAIKCLQGKPPSGNFPPATSRYEDFVRLHQTMTPDIHRNDKFAIWHRYQVWAFEQVLRAECGYNRAFPWWDAARDAGNFVKGTDLFTQPYFGNLLPAQSNGQGWCINSGAFGGLTLHIGPGGGATNHCMTRAVNEQLTGQCSQTYIDICKSRGTYAEFGSCLEKGPHAFAHNGIGGTMSDVAASPSDSIFYMVHAWVDHTYRVWQNADPARILSLNGNDAQGNAMTLDTVISLGGIRPDVRVRDIINTLGGTVIGGVPFCYKYNY</sequence>
<dbReference type="PANTHER" id="PTHR11474:SF116">
    <property type="entry name" value="TYROSINASE"/>
    <property type="match status" value="1"/>
</dbReference>
<feature type="domain" description="Tyrosinase copper-binding" evidence="3">
    <location>
        <begin position="124"/>
        <end position="310"/>
    </location>
</feature>
<evidence type="ECO:0000313" key="4">
    <source>
        <dbReference type="EMBL" id="CZS95012.1"/>
    </source>
</evidence>
<evidence type="ECO:0000256" key="1">
    <source>
        <dbReference type="ARBA" id="ARBA00022723"/>
    </source>
</evidence>
<dbReference type="EMBL" id="FJUX01000020">
    <property type="protein sequence ID" value="CZS95012.1"/>
    <property type="molecule type" value="Genomic_DNA"/>
</dbReference>
<dbReference type="Pfam" id="PF00264">
    <property type="entry name" value="Tyrosinase"/>
    <property type="match status" value="1"/>
</dbReference>
<dbReference type="PRINTS" id="PR00092">
    <property type="entry name" value="TYROSINASE"/>
</dbReference>
<dbReference type="InterPro" id="IPR008922">
    <property type="entry name" value="Di-copper_centre_dom_sf"/>
</dbReference>
<dbReference type="InterPro" id="IPR050316">
    <property type="entry name" value="Tyrosinase/Hemocyanin"/>
</dbReference>
<dbReference type="GO" id="GO:0046872">
    <property type="term" value="F:metal ion binding"/>
    <property type="evidence" value="ECO:0007669"/>
    <property type="project" value="UniProtKB-KW"/>
</dbReference>